<keyword evidence="3" id="KW-0809">Transit peptide</keyword>
<dbReference type="InParanoid" id="A0A1Z5KBH8"/>
<keyword evidence="6" id="KW-1185">Reference proteome</keyword>
<reference evidence="5 6" key="1">
    <citation type="journal article" date="2015" name="Plant Cell">
        <title>Oil accumulation by the oleaginous diatom Fistulifera solaris as revealed by the genome and transcriptome.</title>
        <authorList>
            <person name="Tanaka T."/>
            <person name="Maeda Y."/>
            <person name="Veluchamy A."/>
            <person name="Tanaka M."/>
            <person name="Abida H."/>
            <person name="Marechal E."/>
            <person name="Bowler C."/>
            <person name="Muto M."/>
            <person name="Sunaga Y."/>
            <person name="Tanaka M."/>
            <person name="Yoshino T."/>
            <person name="Taniguchi T."/>
            <person name="Fukuda Y."/>
            <person name="Nemoto M."/>
            <person name="Matsumoto M."/>
            <person name="Wong P.S."/>
            <person name="Aburatani S."/>
            <person name="Fujibuchi W."/>
        </authorList>
    </citation>
    <scope>NUCLEOTIDE SEQUENCE [LARGE SCALE GENOMIC DNA]</scope>
    <source>
        <strain evidence="5 6">JPCC DA0580</strain>
    </source>
</reference>
<protein>
    <submittedName>
        <fullName evidence="5">ATP synthase mitochondrial F1 complex assembly factor 1</fullName>
    </submittedName>
</protein>
<dbReference type="EMBL" id="BDSP01000203">
    <property type="protein sequence ID" value="GAX23609.1"/>
    <property type="molecule type" value="Genomic_DNA"/>
</dbReference>
<evidence type="ECO:0000256" key="3">
    <source>
        <dbReference type="ARBA" id="ARBA00022946"/>
    </source>
</evidence>
<evidence type="ECO:0000313" key="5">
    <source>
        <dbReference type="EMBL" id="GAX23609.1"/>
    </source>
</evidence>
<organism evidence="5 6">
    <name type="scientific">Fistulifera solaris</name>
    <name type="common">Oleaginous diatom</name>
    <dbReference type="NCBI Taxonomy" id="1519565"/>
    <lineage>
        <taxon>Eukaryota</taxon>
        <taxon>Sar</taxon>
        <taxon>Stramenopiles</taxon>
        <taxon>Ochrophyta</taxon>
        <taxon>Bacillariophyta</taxon>
        <taxon>Bacillariophyceae</taxon>
        <taxon>Bacillariophycidae</taxon>
        <taxon>Naviculales</taxon>
        <taxon>Naviculaceae</taxon>
        <taxon>Fistulifera</taxon>
    </lineage>
</organism>
<gene>
    <name evidence="5" type="ORF">FisN_12Hu180</name>
</gene>
<evidence type="ECO:0000313" key="6">
    <source>
        <dbReference type="Proteomes" id="UP000198406"/>
    </source>
</evidence>
<dbReference type="PANTHER" id="PTHR13126">
    <property type="entry name" value="CHAPERONE ATP11"/>
    <property type="match status" value="1"/>
</dbReference>
<name>A0A1Z5KBH8_FISSO</name>
<dbReference type="GO" id="GO:0005739">
    <property type="term" value="C:mitochondrion"/>
    <property type="evidence" value="ECO:0007669"/>
    <property type="project" value="UniProtKB-SubCell"/>
</dbReference>
<dbReference type="OrthoDB" id="16535at2759"/>
<evidence type="ECO:0000256" key="1">
    <source>
        <dbReference type="ARBA" id="ARBA00004173"/>
    </source>
</evidence>
<dbReference type="InterPro" id="IPR010591">
    <property type="entry name" value="ATP11"/>
</dbReference>
<accession>A0A1Z5KBH8</accession>
<comment type="subcellular location">
    <subcellularLocation>
        <location evidence="1">Mitochondrion</location>
    </subcellularLocation>
</comment>
<keyword evidence="4" id="KW-0496">Mitochondrion</keyword>
<comment type="similarity">
    <text evidence="2">Belongs to the ATP11 family.</text>
</comment>
<evidence type="ECO:0000256" key="2">
    <source>
        <dbReference type="ARBA" id="ARBA00009116"/>
    </source>
</evidence>
<proteinExistence type="inferred from homology"/>
<dbReference type="GO" id="GO:0033615">
    <property type="term" value="P:mitochondrial proton-transporting ATP synthase complex assembly"/>
    <property type="evidence" value="ECO:0007669"/>
    <property type="project" value="TreeGrafter"/>
</dbReference>
<dbReference type="Proteomes" id="UP000198406">
    <property type="component" value="Unassembled WGS sequence"/>
</dbReference>
<comment type="caution">
    <text evidence="5">The sequence shown here is derived from an EMBL/GenBank/DDBJ whole genome shotgun (WGS) entry which is preliminary data.</text>
</comment>
<dbReference type="Pfam" id="PF06644">
    <property type="entry name" value="ATP11"/>
    <property type="match status" value="1"/>
</dbReference>
<sequence length="211" mass="24316">MAALVSNRVCSMVMRKQSAILSSVRHLSFSFAGPRSLDEILKKELVEDKTKSELEDIWKSYHEEKQDTVALVLSGEDGKNVTSRANQQPFFVQPIFRDNGFFMMVSQFQAPAYFLLAYLEDYKMDPHSATPLLTFSVFNDYATSKNLSLVRCDVWNKGVDTTEGRKVVQALLDNYRVDENFQSVKMFNENPNTFDIDDYISQMNERWNSSE</sequence>
<dbReference type="PANTHER" id="PTHR13126:SF0">
    <property type="entry name" value="ATP SYNTHASE MITOCHONDRIAL F1 COMPLEX ASSEMBLY FACTOR 1"/>
    <property type="match status" value="1"/>
</dbReference>
<dbReference type="AlphaFoldDB" id="A0A1Z5KBH8"/>
<evidence type="ECO:0000256" key="4">
    <source>
        <dbReference type="ARBA" id="ARBA00023128"/>
    </source>
</evidence>